<dbReference type="Gene3D" id="3.30.900.10">
    <property type="entry name" value="HORMA domain"/>
    <property type="match status" value="1"/>
</dbReference>
<sequence>MQAQAIRTDQNQAVLTSQQSLQSIQTMLKAGLGCITYLRNLLPCDNFSESYLTSCSPGILSSQPSGTTESCSSEDDSRKRRNISGFKIMTVTRGFTEEADRLLDYLENGIFDALQKQYLRSCIFAVYLDSQDPNNIVEAYTFSFEYHKISGTDVVVPVMSLDADLEKLSISGGKIKGIDPVTDASRHGRIPTLGDVKRSLKTLIKNLIQATTQMDALPKRRFATFKLFYHEHTPDDYEPPHFQPGDAKKDKWFFSTHDKGEVPEKCSIGSLQTGFHGVDVRVTSVSGYLPSVEDNNAPFLGTTNAGEFSAPILRPADEAATRLQQAQIQRDDALERRVVWDGDDGLCDVDAEGEDDPDYVPGSTPGVGGPFGIESVALIGIRTEEGNIIPLPEKAKRQIGSSAGRDEEAQYAGKHDTVPNGVAQLPKHNGLKSRRIISPENSLPPSDIVPESLPSISSVDPTQTLDTQLVQNMIVDAYVGGEDDEMLDTETQVMLAASSIEDSIRSFSGNDNGQSQILPCTHEETATNDIREGYQGEGALDCECGVTIEDDDLCLCDGGCKRWFHTWCMGYHSAKDKRMPAQFICFDCRVKADQNWDLIVVHDLYPRMMERFRDLAIFRRAIKQFETRKPDSLSAFTKLMGCDPAVAGQLFKRLEAEGFIAIELRETDDLGLMETATRMTKAKNKGKMAAKTRQSQRKKALQKPKYIFLQASTQSQAYKDYFDPDPEVEKRLLSLSDLKPRRKSHKKQAVDEPHIEMTGPQAGQAMNQLVADVQMQDVMIAAPPVLPIQCQTQEETQAAQCIAGRNQNCGVDAGELKRKNNEGTEQLPARPSKKVKISVGPAVDLGD</sequence>
<dbReference type="InterPro" id="IPR003511">
    <property type="entry name" value="HORMA_dom"/>
</dbReference>
<dbReference type="InterPro" id="IPR036570">
    <property type="entry name" value="HORMA_dom_sf"/>
</dbReference>
<evidence type="ECO:0000256" key="2">
    <source>
        <dbReference type="ARBA" id="ARBA00004286"/>
    </source>
</evidence>
<dbReference type="RefSeq" id="XP_040767352.1">
    <property type="nucleotide sequence ID" value="XM_040911162.1"/>
</dbReference>
<dbReference type="InParanoid" id="A0A165FZA9"/>
<dbReference type="PANTHER" id="PTHR48225">
    <property type="entry name" value="HORMA DOMAIN-CONTAINING PROTEIN 1"/>
    <property type="match status" value="1"/>
</dbReference>
<evidence type="ECO:0000256" key="6">
    <source>
        <dbReference type="SAM" id="MobiDB-lite"/>
    </source>
</evidence>
<dbReference type="InterPro" id="IPR013083">
    <property type="entry name" value="Znf_RING/FYVE/PHD"/>
</dbReference>
<evidence type="ECO:0000256" key="1">
    <source>
        <dbReference type="ARBA" id="ARBA00004123"/>
    </source>
</evidence>
<dbReference type="GeneID" id="63828191"/>
<evidence type="ECO:0000259" key="7">
    <source>
        <dbReference type="PROSITE" id="PS50815"/>
    </source>
</evidence>
<dbReference type="GO" id="GO:0051598">
    <property type="term" value="P:meiotic recombination checkpoint signaling"/>
    <property type="evidence" value="ECO:0007669"/>
    <property type="project" value="TreeGrafter"/>
</dbReference>
<evidence type="ECO:0000256" key="3">
    <source>
        <dbReference type="ARBA" id="ARBA00022454"/>
    </source>
</evidence>
<dbReference type="Gene3D" id="3.30.40.10">
    <property type="entry name" value="Zinc/RING finger domain, C3HC4 (zinc finger)"/>
    <property type="match status" value="1"/>
</dbReference>
<dbReference type="Pfam" id="PF02301">
    <property type="entry name" value="HORMA"/>
    <property type="match status" value="1"/>
</dbReference>
<proteinExistence type="predicted"/>
<dbReference type="Proteomes" id="UP000076871">
    <property type="component" value="Unassembled WGS sequence"/>
</dbReference>
<dbReference type="SUPFAM" id="SSF56019">
    <property type="entry name" value="The spindle assembly checkpoint protein mad2"/>
    <property type="match status" value="1"/>
</dbReference>
<dbReference type="InterPro" id="IPR051294">
    <property type="entry name" value="HORMA_MeioticProgression"/>
</dbReference>
<dbReference type="PANTHER" id="PTHR48225:SF7">
    <property type="entry name" value="MEIOSIS-SPECIFIC PROTEIN HOP1"/>
    <property type="match status" value="1"/>
</dbReference>
<accession>A0A165FZA9</accession>
<evidence type="ECO:0000256" key="5">
    <source>
        <dbReference type="ARBA" id="ARBA00023254"/>
    </source>
</evidence>
<dbReference type="GO" id="GO:0005634">
    <property type="term" value="C:nucleus"/>
    <property type="evidence" value="ECO:0007669"/>
    <property type="project" value="UniProtKB-SubCell"/>
</dbReference>
<keyword evidence="5" id="KW-0469">Meiosis</keyword>
<dbReference type="PROSITE" id="PS50815">
    <property type="entry name" value="HORMA"/>
    <property type="match status" value="1"/>
</dbReference>
<name>A0A165FZA9_9APHY</name>
<gene>
    <name evidence="8" type="ORF">LAESUDRAFT_741865</name>
</gene>
<dbReference type="InterPro" id="IPR011011">
    <property type="entry name" value="Znf_FYVE_PHD"/>
</dbReference>
<dbReference type="SUPFAM" id="SSF57903">
    <property type="entry name" value="FYVE/PHD zinc finger"/>
    <property type="match status" value="1"/>
</dbReference>
<keyword evidence="3" id="KW-0158">Chromosome</keyword>
<evidence type="ECO:0000256" key="4">
    <source>
        <dbReference type="ARBA" id="ARBA00023242"/>
    </source>
</evidence>
<dbReference type="STRING" id="1314785.A0A165FZA9"/>
<comment type="subcellular location">
    <subcellularLocation>
        <location evidence="2">Chromosome</location>
    </subcellularLocation>
    <subcellularLocation>
        <location evidence="1">Nucleus</location>
    </subcellularLocation>
</comment>
<dbReference type="OrthoDB" id="1928087at2759"/>
<dbReference type="EMBL" id="KV427611">
    <property type="protein sequence ID" value="KZT09612.1"/>
    <property type="molecule type" value="Genomic_DNA"/>
</dbReference>
<dbReference type="GO" id="GO:0005694">
    <property type="term" value="C:chromosome"/>
    <property type="evidence" value="ECO:0007669"/>
    <property type="project" value="UniProtKB-SubCell"/>
</dbReference>
<evidence type="ECO:0000313" key="9">
    <source>
        <dbReference type="Proteomes" id="UP000076871"/>
    </source>
</evidence>
<evidence type="ECO:0000313" key="8">
    <source>
        <dbReference type="EMBL" id="KZT09612.1"/>
    </source>
</evidence>
<keyword evidence="9" id="KW-1185">Reference proteome</keyword>
<reference evidence="8 9" key="1">
    <citation type="journal article" date="2016" name="Mol. Biol. Evol.">
        <title>Comparative Genomics of Early-Diverging Mushroom-Forming Fungi Provides Insights into the Origins of Lignocellulose Decay Capabilities.</title>
        <authorList>
            <person name="Nagy L.G."/>
            <person name="Riley R."/>
            <person name="Tritt A."/>
            <person name="Adam C."/>
            <person name="Daum C."/>
            <person name="Floudas D."/>
            <person name="Sun H."/>
            <person name="Yadav J.S."/>
            <person name="Pangilinan J."/>
            <person name="Larsson K.H."/>
            <person name="Matsuura K."/>
            <person name="Barry K."/>
            <person name="Labutti K."/>
            <person name="Kuo R."/>
            <person name="Ohm R.A."/>
            <person name="Bhattacharya S.S."/>
            <person name="Shirouzu T."/>
            <person name="Yoshinaga Y."/>
            <person name="Martin F.M."/>
            <person name="Grigoriev I.V."/>
            <person name="Hibbett D.S."/>
        </authorList>
    </citation>
    <scope>NUCLEOTIDE SEQUENCE [LARGE SCALE GENOMIC DNA]</scope>
    <source>
        <strain evidence="8 9">93-53</strain>
    </source>
</reference>
<organism evidence="8 9">
    <name type="scientific">Laetiporus sulphureus 93-53</name>
    <dbReference type="NCBI Taxonomy" id="1314785"/>
    <lineage>
        <taxon>Eukaryota</taxon>
        <taxon>Fungi</taxon>
        <taxon>Dikarya</taxon>
        <taxon>Basidiomycota</taxon>
        <taxon>Agaricomycotina</taxon>
        <taxon>Agaricomycetes</taxon>
        <taxon>Polyporales</taxon>
        <taxon>Laetiporus</taxon>
    </lineage>
</organism>
<keyword evidence="4" id="KW-0539">Nucleus</keyword>
<dbReference type="GO" id="GO:0007130">
    <property type="term" value="P:synaptonemal complex assembly"/>
    <property type="evidence" value="ECO:0007669"/>
    <property type="project" value="TreeGrafter"/>
</dbReference>
<protein>
    <submittedName>
        <fullName evidence="8">HORMA-domain-containing protein</fullName>
    </submittedName>
</protein>
<dbReference type="AlphaFoldDB" id="A0A165FZA9"/>
<feature type="region of interest" description="Disordered" evidence="6">
    <location>
        <begin position="820"/>
        <end position="847"/>
    </location>
</feature>
<feature type="domain" description="HORMA" evidence="7">
    <location>
        <begin position="18"/>
        <end position="282"/>
    </location>
</feature>